<accession>A0A919W1W2</accession>
<dbReference type="PROSITE" id="PS50043">
    <property type="entry name" value="HTH_LUXR_2"/>
    <property type="match status" value="1"/>
</dbReference>
<dbReference type="CDD" id="cd06170">
    <property type="entry name" value="LuxR_C_like"/>
    <property type="match status" value="1"/>
</dbReference>
<keyword evidence="3" id="KW-0804">Transcription</keyword>
<keyword evidence="6" id="KW-1185">Reference proteome</keyword>
<dbReference type="AlphaFoldDB" id="A0A919W1W2"/>
<proteinExistence type="predicted"/>
<dbReference type="GO" id="GO:0006355">
    <property type="term" value="P:regulation of DNA-templated transcription"/>
    <property type="evidence" value="ECO:0007669"/>
    <property type="project" value="InterPro"/>
</dbReference>
<evidence type="ECO:0000256" key="1">
    <source>
        <dbReference type="ARBA" id="ARBA00023015"/>
    </source>
</evidence>
<reference evidence="5 6" key="1">
    <citation type="submission" date="2021-03" db="EMBL/GenBank/DDBJ databases">
        <title>Whole genome shotgun sequence of Actinoplanes toevensis NBRC 105298.</title>
        <authorList>
            <person name="Komaki H."/>
            <person name="Tamura T."/>
        </authorList>
    </citation>
    <scope>NUCLEOTIDE SEQUENCE [LARGE SCALE GENOMIC DNA]</scope>
    <source>
        <strain evidence="5 6">NBRC 105298</strain>
    </source>
</reference>
<comment type="caution">
    <text evidence="5">The sequence shown here is derived from an EMBL/GenBank/DDBJ whole genome shotgun (WGS) entry which is preliminary data.</text>
</comment>
<keyword evidence="1" id="KW-0805">Transcription regulation</keyword>
<organism evidence="5 6">
    <name type="scientific">Paractinoplanes toevensis</name>
    <dbReference type="NCBI Taxonomy" id="571911"/>
    <lineage>
        <taxon>Bacteria</taxon>
        <taxon>Bacillati</taxon>
        <taxon>Actinomycetota</taxon>
        <taxon>Actinomycetes</taxon>
        <taxon>Micromonosporales</taxon>
        <taxon>Micromonosporaceae</taxon>
        <taxon>Paractinoplanes</taxon>
    </lineage>
</organism>
<feature type="domain" description="HTH luxR-type" evidence="4">
    <location>
        <begin position="5"/>
        <end position="70"/>
    </location>
</feature>
<keyword evidence="2" id="KW-0238">DNA-binding</keyword>
<evidence type="ECO:0000313" key="6">
    <source>
        <dbReference type="Proteomes" id="UP000677082"/>
    </source>
</evidence>
<evidence type="ECO:0000313" key="5">
    <source>
        <dbReference type="EMBL" id="GIM88865.1"/>
    </source>
</evidence>
<dbReference type="Proteomes" id="UP000677082">
    <property type="component" value="Unassembled WGS sequence"/>
</dbReference>
<dbReference type="PRINTS" id="PR00038">
    <property type="entry name" value="HTHLUXR"/>
</dbReference>
<dbReference type="InterPro" id="IPR016032">
    <property type="entry name" value="Sig_transdc_resp-reg_C-effctor"/>
</dbReference>
<dbReference type="Gene3D" id="1.10.10.10">
    <property type="entry name" value="Winged helix-like DNA-binding domain superfamily/Winged helix DNA-binding domain"/>
    <property type="match status" value="1"/>
</dbReference>
<evidence type="ECO:0000256" key="2">
    <source>
        <dbReference type="ARBA" id="ARBA00023125"/>
    </source>
</evidence>
<sequence>MTGYNVRERVYVTPAQQEVLRLLAEGDTDQEIAATLGVSKGTVETHIKALRWALTACNRTHVVARGYQEGLLPTDRKVTS</sequence>
<dbReference type="Pfam" id="PF00196">
    <property type="entry name" value="GerE"/>
    <property type="match status" value="1"/>
</dbReference>
<evidence type="ECO:0000256" key="3">
    <source>
        <dbReference type="ARBA" id="ARBA00023163"/>
    </source>
</evidence>
<dbReference type="RefSeq" id="WP_213004847.1">
    <property type="nucleotide sequence ID" value="NZ_BOQN01000009.1"/>
</dbReference>
<evidence type="ECO:0000259" key="4">
    <source>
        <dbReference type="PROSITE" id="PS50043"/>
    </source>
</evidence>
<dbReference type="InterPro" id="IPR000792">
    <property type="entry name" value="Tscrpt_reg_LuxR_C"/>
</dbReference>
<dbReference type="SUPFAM" id="SSF46894">
    <property type="entry name" value="C-terminal effector domain of the bipartite response regulators"/>
    <property type="match status" value="1"/>
</dbReference>
<dbReference type="PANTHER" id="PTHR44688:SF16">
    <property type="entry name" value="DNA-BINDING TRANSCRIPTIONAL ACTIVATOR DEVR_DOSR"/>
    <property type="match status" value="1"/>
</dbReference>
<dbReference type="EMBL" id="BOQN01000009">
    <property type="protein sequence ID" value="GIM88865.1"/>
    <property type="molecule type" value="Genomic_DNA"/>
</dbReference>
<dbReference type="GO" id="GO:0003677">
    <property type="term" value="F:DNA binding"/>
    <property type="evidence" value="ECO:0007669"/>
    <property type="project" value="UniProtKB-KW"/>
</dbReference>
<protein>
    <recommendedName>
        <fullName evidence="4">HTH luxR-type domain-containing protein</fullName>
    </recommendedName>
</protein>
<dbReference type="InterPro" id="IPR036388">
    <property type="entry name" value="WH-like_DNA-bd_sf"/>
</dbReference>
<dbReference type="PANTHER" id="PTHR44688">
    <property type="entry name" value="DNA-BINDING TRANSCRIPTIONAL ACTIVATOR DEVR_DOSR"/>
    <property type="match status" value="1"/>
</dbReference>
<gene>
    <name evidence="5" type="ORF">Ato02nite_006580</name>
</gene>
<name>A0A919W1W2_9ACTN</name>
<dbReference type="SMART" id="SM00421">
    <property type="entry name" value="HTH_LUXR"/>
    <property type="match status" value="1"/>
</dbReference>